<evidence type="ECO:0000313" key="15">
    <source>
        <dbReference type="Proteomes" id="UP000886611"/>
    </source>
</evidence>
<name>A0A8X8BWD3_POLSE</name>
<evidence type="ECO:0000256" key="10">
    <source>
        <dbReference type="ARBA" id="ARBA00048336"/>
    </source>
</evidence>
<dbReference type="Pfam" id="PF00128">
    <property type="entry name" value="Alpha-amylase"/>
    <property type="match status" value="1"/>
</dbReference>
<dbReference type="GO" id="GO:0046872">
    <property type="term" value="F:metal ion binding"/>
    <property type="evidence" value="ECO:0007669"/>
    <property type="project" value="UniProtKB-KW"/>
</dbReference>
<gene>
    <name evidence="14" type="primary">Ppm1b_0</name>
    <name evidence="14" type="ORF">GTO96_0003934</name>
</gene>
<evidence type="ECO:0000256" key="5">
    <source>
        <dbReference type="ARBA" id="ARBA00022723"/>
    </source>
</evidence>
<dbReference type="PROSITE" id="PS51746">
    <property type="entry name" value="PPM_2"/>
    <property type="match status" value="1"/>
</dbReference>
<dbReference type="InterPro" id="IPR036457">
    <property type="entry name" value="PPM-type-like_dom_sf"/>
</dbReference>
<keyword evidence="5" id="KW-0479">Metal-binding</keyword>
<evidence type="ECO:0000256" key="4">
    <source>
        <dbReference type="ARBA" id="ARBA00013081"/>
    </source>
</evidence>
<feature type="non-terminal residue" evidence="14">
    <location>
        <position position="1"/>
    </location>
</feature>
<dbReference type="Pfam" id="PF00481">
    <property type="entry name" value="PP2C"/>
    <property type="match status" value="1"/>
</dbReference>
<dbReference type="InterPro" id="IPR015655">
    <property type="entry name" value="PP2C"/>
</dbReference>
<dbReference type="Proteomes" id="UP000886611">
    <property type="component" value="Unassembled WGS sequence"/>
</dbReference>
<evidence type="ECO:0000256" key="11">
    <source>
        <dbReference type="RuleBase" id="RU003465"/>
    </source>
</evidence>
<dbReference type="Pfam" id="PF16028">
    <property type="entry name" value="SLC3A2_N"/>
    <property type="match status" value="1"/>
</dbReference>
<comment type="catalytic activity">
    <reaction evidence="10">
        <text>O-phospho-L-threonyl-[protein] + H2O = L-threonyl-[protein] + phosphate</text>
        <dbReference type="Rhea" id="RHEA:47004"/>
        <dbReference type="Rhea" id="RHEA-COMP:11060"/>
        <dbReference type="Rhea" id="RHEA-COMP:11605"/>
        <dbReference type="ChEBI" id="CHEBI:15377"/>
        <dbReference type="ChEBI" id="CHEBI:30013"/>
        <dbReference type="ChEBI" id="CHEBI:43474"/>
        <dbReference type="ChEBI" id="CHEBI:61977"/>
        <dbReference type="EC" id="3.1.3.16"/>
    </reaction>
</comment>
<reference evidence="14 15" key="1">
    <citation type="journal article" date="2021" name="Cell">
        <title>Tracing the genetic footprints of vertebrate landing in non-teleost ray-finned fishes.</title>
        <authorList>
            <person name="Bi X."/>
            <person name="Wang K."/>
            <person name="Yang L."/>
            <person name="Pan H."/>
            <person name="Jiang H."/>
            <person name="Wei Q."/>
            <person name="Fang M."/>
            <person name="Yu H."/>
            <person name="Zhu C."/>
            <person name="Cai Y."/>
            <person name="He Y."/>
            <person name="Gan X."/>
            <person name="Zeng H."/>
            <person name="Yu D."/>
            <person name="Zhu Y."/>
            <person name="Jiang H."/>
            <person name="Qiu Q."/>
            <person name="Yang H."/>
            <person name="Zhang Y.E."/>
            <person name="Wang W."/>
            <person name="Zhu M."/>
            <person name="He S."/>
            <person name="Zhang G."/>
        </authorList>
    </citation>
    <scope>NUCLEOTIDE SEQUENCE [LARGE SCALE GENOMIC DNA]</scope>
    <source>
        <strain evidence="14">Bchr_013</strain>
    </source>
</reference>
<dbReference type="InterPro" id="IPR031984">
    <property type="entry name" value="SLC3A2_N"/>
</dbReference>
<dbReference type="InterPro" id="IPR000222">
    <property type="entry name" value="PP2C_BS"/>
</dbReference>
<dbReference type="InterPro" id="IPR001932">
    <property type="entry name" value="PPM-type_phosphatase-like_dom"/>
</dbReference>
<feature type="domain" description="PPM-type phosphatase" evidence="13">
    <location>
        <begin position="75"/>
        <end position="342"/>
    </location>
</feature>
<feature type="non-terminal residue" evidence="14">
    <location>
        <position position="513"/>
    </location>
</feature>
<evidence type="ECO:0000256" key="6">
    <source>
        <dbReference type="ARBA" id="ARBA00022801"/>
    </source>
</evidence>
<keyword evidence="6 11" id="KW-0378">Hydrolase</keyword>
<dbReference type="Gene3D" id="3.20.20.80">
    <property type="entry name" value="Glycosidases"/>
    <property type="match status" value="1"/>
</dbReference>
<dbReference type="EMBL" id="JAATIS010000220">
    <property type="protein sequence ID" value="KAG2469154.1"/>
    <property type="molecule type" value="Genomic_DNA"/>
</dbReference>
<evidence type="ECO:0000256" key="2">
    <source>
        <dbReference type="ARBA" id="ARBA00001946"/>
    </source>
</evidence>
<dbReference type="FunFam" id="3.60.40.10:FF:000001">
    <property type="entry name" value="protein phosphatase 1B isoform X1"/>
    <property type="match status" value="1"/>
</dbReference>
<dbReference type="Gene3D" id="3.60.40.10">
    <property type="entry name" value="PPM-type phosphatase domain"/>
    <property type="match status" value="1"/>
</dbReference>
<dbReference type="EC" id="3.1.3.16" evidence="4"/>
<evidence type="ECO:0000256" key="8">
    <source>
        <dbReference type="ARBA" id="ARBA00022912"/>
    </source>
</evidence>
<keyword evidence="9" id="KW-0464">Manganese</keyword>
<feature type="transmembrane region" description="Helical" evidence="12">
    <location>
        <begin position="382"/>
        <end position="402"/>
    </location>
</feature>
<comment type="similarity">
    <text evidence="3 11">Belongs to the PP2C family.</text>
</comment>
<keyword evidence="7" id="KW-0460">Magnesium</keyword>
<evidence type="ECO:0000256" key="12">
    <source>
        <dbReference type="SAM" id="Phobius"/>
    </source>
</evidence>
<dbReference type="PROSITE" id="PS01032">
    <property type="entry name" value="PPM_1"/>
    <property type="match status" value="1"/>
</dbReference>
<proteinExistence type="inferred from homology"/>
<dbReference type="AlphaFoldDB" id="A0A8X8BWD3"/>
<dbReference type="SMART" id="SM00332">
    <property type="entry name" value="PP2Cc"/>
    <property type="match status" value="1"/>
</dbReference>
<sequence length="513" mass="57448">MRNGSSVSTKDWERRMPRMTSFVRLLVKETEKMVSFFFKGSEEFMGEDEEERSIYLDKPVLNKEMEEGQVPEGLSYALASMQGWRAQMEDAHTCVTEMPGELADWCFFAVYDGHAGSTVAQYCSRHLLTHILATGKVTPDGDPVKVKEGIRDGFLSIDSCMHDLTRQEKWENSGSTAVAVMISPQHIYFINCGDSRAVLCRDGHVCFYTEDHKPFNPREQERIQNAGGTVFLQRVNGSLAVSRALGDFDFKDVEWRLPTEQLVSPEPEVYEVERSSGDEFLVLACDGVWDAVDNEELCAFIHSRLQISSDLKDICGQVVDTCLYKASMLSKNDSTSIQRSEEDPEKRPLLHSTSDNKWILLGLEELKCQAGGPRWQAFRTRLLIILSVAWMGMLGTAIAIIVQSLSAPSHTLEWWETGSFYQLEVPVFCDSNSDGIGDLNGILIQLPYLQSLKVNALLLGSLYSRDGSGQPFNLTSINATLGTTEDFKKLLLVARGVGKWGEGQVMSSRCNEH</sequence>
<keyword evidence="15" id="KW-1185">Reference proteome</keyword>
<organism evidence="14 15">
    <name type="scientific">Polypterus senegalus</name>
    <name type="common">Senegal bichir</name>
    <dbReference type="NCBI Taxonomy" id="55291"/>
    <lineage>
        <taxon>Eukaryota</taxon>
        <taxon>Metazoa</taxon>
        <taxon>Chordata</taxon>
        <taxon>Craniata</taxon>
        <taxon>Vertebrata</taxon>
        <taxon>Euteleostomi</taxon>
        <taxon>Actinopterygii</taxon>
        <taxon>Polypteriformes</taxon>
        <taxon>Polypteridae</taxon>
        <taxon>Polypterus</taxon>
    </lineage>
</organism>
<dbReference type="GO" id="GO:0005975">
    <property type="term" value="P:carbohydrate metabolic process"/>
    <property type="evidence" value="ECO:0007669"/>
    <property type="project" value="InterPro"/>
</dbReference>
<dbReference type="CDD" id="cd00143">
    <property type="entry name" value="PP2Cc"/>
    <property type="match status" value="1"/>
</dbReference>
<keyword evidence="12" id="KW-0812">Transmembrane</keyword>
<evidence type="ECO:0000256" key="7">
    <source>
        <dbReference type="ARBA" id="ARBA00022842"/>
    </source>
</evidence>
<keyword evidence="8 11" id="KW-0904">Protein phosphatase</keyword>
<comment type="caution">
    <text evidence="14">The sequence shown here is derived from an EMBL/GenBank/DDBJ whole genome shotgun (WGS) entry which is preliminary data.</text>
</comment>
<dbReference type="InterPro" id="IPR017853">
    <property type="entry name" value="GH"/>
</dbReference>
<evidence type="ECO:0000256" key="9">
    <source>
        <dbReference type="ARBA" id="ARBA00023211"/>
    </source>
</evidence>
<accession>A0A8X8BWD3</accession>
<evidence type="ECO:0000256" key="3">
    <source>
        <dbReference type="ARBA" id="ARBA00006702"/>
    </source>
</evidence>
<dbReference type="SUPFAM" id="SSF51445">
    <property type="entry name" value="(Trans)glycosidases"/>
    <property type="match status" value="1"/>
</dbReference>
<protein>
    <recommendedName>
        <fullName evidence="4">protein-serine/threonine phosphatase</fullName>
        <ecNumber evidence="4">3.1.3.16</ecNumber>
    </recommendedName>
</protein>
<dbReference type="GO" id="GO:0004722">
    <property type="term" value="F:protein serine/threonine phosphatase activity"/>
    <property type="evidence" value="ECO:0007669"/>
    <property type="project" value="UniProtKB-EC"/>
</dbReference>
<dbReference type="SUPFAM" id="SSF81606">
    <property type="entry name" value="PP2C-like"/>
    <property type="match status" value="1"/>
</dbReference>
<evidence type="ECO:0000313" key="14">
    <source>
        <dbReference type="EMBL" id="KAG2469154.1"/>
    </source>
</evidence>
<comment type="cofactor">
    <cofactor evidence="1">
        <name>Mn(2+)</name>
        <dbReference type="ChEBI" id="CHEBI:29035"/>
    </cofactor>
</comment>
<dbReference type="InterPro" id="IPR006047">
    <property type="entry name" value="GH13_cat_dom"/>
</dbReference>
<evidence type="ECO:0000256" key="1">
    <source>
        <dbReference type="ARBA" id="ARBA00001936"/>
    </source>
</evidence>
<dbReference type="PANTHER" id="PTHR47992">
    <property type="entry name" value="PROTEIN PHOSPHATASE"/>
    <property type="match status" value="1"/>
</dbReference>
<evidence type="ECO:0000259" key="13">
    <source>
        <dbReference type="PROSITE" id="PS51746"/>
    </source>
</evidence>
<comment type="cofactor">
    <cofactor evidence="2">
        <name>Mg(2+)</name>
        <dbReference type="ChEBI" id="CHEBI:18420"/>
    </cofactor>
</comment>
<keyword evidence="12" id="KW-1133">Transmembrane helix</keyword>
<keyword evidence="12" id="KW-0472">Membrane</keyword>